<dbReference type="PANTHER" id="PTHR30146:SF138">
    <property type="entry name" value="TRANSCRIPTIONAL REGULATORY PROTEIN"/>
    <property type="match status" value="1"/>
</dbReference>
<keyword evidence="6" id="KW-1185">Reference proteome</keyword>
<evidence type="ECO:0000256" key="1">
    <source>
        <dbReference type="ARBA" id="ARBA00023015"/>
    </source>
</evidence>
<name>A1WG28_VEREI</name>
<keyword evidence="1" id="KW-0805">Transcription regulation</keyword>
<dbReference type="InterPro" id="IPR000843">
    <property type="entry name" value="HTH_LacI"/>
</dbReference>
<dbReference type="KEGG" id="vei:Veis_0805"/>
<keyword evidence="3" id="KW-0804">Transcription</keyword>
<dbReference type="OrthoDB" id="8770688at2"/>
<proteinExistence type="predicted"/>
<dbReference type="RefSeq" id="WP_011808599.1">
    <property type="nucleotide sequence ID" value="NC_008786.1"/>
</dbReference>
<dbReference type="EMBL" id="CP000542">
    <property type="protein sequence ID" value="ABM56585.1"/>
    <property type="molecule type" value="Genomic_DNA"/>
</dbReference>
<dbReference type="SUPFAM" id="SSF53822">
    <property type="entry name" value="Periplasmic binding protein-like I"/>
    <property type="match status" value="1"/>
</dbReference>
<dbReference type="PANTHER" id="PTHR30146">
    <property type="entry name" value="LACI-RELATED TRANSCRIPTIONAL REPRESSOR"/>
    <property type="match status" value="1"/>
</dbReference>
<dbReference type="AlphaFoldDB" id="A1WG28"/>
<dbReference type="PROSITE" id="PS50932">
    <property type="entry name" value="HTH_LACI_2"/>
    <property type="match status" value="1"/>
</dbReference>
<dbReference type="InterPro" id="IPR028082">
    <property type="entry name" value="Peripla_BP_I"/>
</dbReference>
<dbReference type="SMART" id="SM00354">
    <property type="entry name" value="HTH_LACI"/>
    <property type="match status" value="1"/>
</dbReference>
<dbReference type="Proteomes" id="UP000000374">
    <property type="component" value="Chromosome"/>
</dbReference>
<dbReference type="CDD" id="cd06273">
    <property type="entry name" value="PBP1_LacI-like"/>
    <property type="match status" value="1"/>
</dbReference>
<gene>
    <name evidence="5" type="ordered locus">Veis_0805</name>
</gene>
<dbReference type="InterPro" id="IPR046335">
    <property type="entry name" value="LacI/GalR-like_sensor"/>
</dbReference>
<evidence type="ECO:0000313" key="5">
    <source>
        <dbReference type="EMBL" id="ABM56585.1"/>
    </source>
</evidence>
<dbReference type="HOGENOM" id="CLU_037628_6_3_4"/>
<keyword evidence="2" id="KW-0238">DNA-binding</keyword>
<evidence type="ECO:0000256" key="2">
    <source>
        <dbReference type="ARBA" id="ARBA00023125"/>
    </source>
</evidence>
<feature type="domain" description="HTH lacI-type" evidence="4">
    <location>
        <begin position="6"/>
        <end position="60"/>
    </location>
</feature>
<evidence type="ECO:0000256" key="3">
    <source>
        <dbReference type="ARBA" id="ARBA00023163"/>
    </source>
</evidence>
<evidence type="ECO:0000259" key="4">
    <source>
        <dbReference type="PROSITE" id="PS50932"/>
    </source>
</evidence>
<dbReference type="Pfam" id="PF13377">
    <property type="entry name" value="Peripla_BP_3"/>
    <property type="match status" value="1"/>
</dbReference>
<dbReference type="GO" id="GO:0000976">
    <property type="term" value="F:transcription cis-regulatory region binding"/>
    <property type="evidence" value="ECO:0007669"/>
    <property type="project" value="TreeGrafter"/>
</dbReference>
<reference evidence="6" key="1">
    <citation type="submission" date="2006-12" db="EMBL/GenBank/DDBJ databases">
        <title>Complete sequence of chromosome 1 of Verminephrobacter eiseniae EF01-2.</title>
        <authorList>
            <person name="Copeland A."/>
            <person name="Lucas S."/>
            <person name="Lapidus A."/>
            <person name="Barry K."/>
            <person name="Detter J.C."/>
            <person name="Glavina del Rio T."/>
            <person name="Dalin E."/>
            <person name="Tice H."/>
            <person name="Pitluck S."/>
            <person name="Chertkov O."/>
            <person name="Brettin T."/>
            <person name="Bruce D."/>
            <person name="Han C."/>
            <person name="Tapia R."/>
            <person name="Gilna P."/>
            <person name="Schmutz J."/>
            <person name="Larimer F."/>
            <person name="Land M."/>
            <person name="Hauser L."/>
            <person name="Kyrpides N."/>
            <person name="Kim E."/>
            <person name="Stahl D."/>
            <person name="Richardson P."/>
        </authorList>
    </citation>
    <scope>NUCLEOTIDE SEQUENCE [LARGE SCALE GENOMIC DNA]</scope>
    <source>
        <strain evidence="6">EF01-2</strain>
    </source>
</reference>
<protein>
    <submittedName>
        <fullName evidence="5">Transcriptional regulator, LacI family</fullName>
    </submittedName>
</protein>
<dbReference type="SUPFAM" id="SSF47413">
    <property type="entry name" value="lambda repressor-like DNA-binding domains"/>
    <property type="match status" value="1"/>
</dbReference>
<organism evidence="5 6">
    <name type="scientific">Verminephrobacter eiseniae (strain EF01-2)</name>
    <dbReference type="NCBI Taxonomy" id="391735"/>
    <lineage>
        <taxon>Bacteria</taxon>
        <taxon>Pseudomonadati</taxon>
        <taxon>Pseudomonadota</taxon>
        <taxon>Betaproteobacteria</taxon>
        <taxon>Burkholderiales</taxon>
        <taxon>Comamonadaceae</taxon>
        <taxon>Verminephrobacter</taxon>
    </lineage>
</organism>
<dbReference type="CDD" id="cd01392">
    <property type="entry name" value="HTH_LacI"/>
    <property type="match status" value="1"/>
</dbReference>
<dbReference type="GO" id="GO:0003700">
    <property type="term" value="F:DNA-binding transcription factor activity"/>
    <property type="evidence" value="ECO:0007669"/>
    <property type="project" value="TreeGrafter"/>
</dbReference>
<dbReference type="GeneID" id="76459486"/>
<dbReference type="eggNOG" id="COG1609">
    <property type="taxonomic scope" value="Bacteria"/>
</dbReference>
<dbReference type="STRING" id="391735.Veis_0805"/>
<accession>A1WG28</accession>
<sequence length="364" mass="39665">MKPKSVGIRDVAKHVGVSTASISRTLNSPESVSSELRMRIDAAIAELGYIPDAAARALSSRRTRTIGAIIPTVDNAMFARGIEALQSYLSLQGYLLLLATSGYDPETEARQAQNMASRGVDGLILRGDTHTDALRRLLAAQQIPFINVGVYHPDKPYASVGGDNGAAAWRACRYLIELGHRRIGMVAALTRNNDRAAARVAGVRRALAESGLALRASWYIEVPYHLDDARQGARWLLSSPREDWPTAVVCGNDVIAYGVLLEAERRGLKVPDELSVMGFDDLEWSRHLRPSLTTMHVPTDEVWSRAGEYLVNALSGRQTTLHHEVDVHLVVRESTARPWTSGAAHSAGSDMGTQATQEIFHADG</sequence>
<dbReference type="InterPro" id="IPR010982">
    <property type="entry name" value="Lambda_DNA-bd_dom_sf"/>
</dbReference>
<dbReference type="Gene3D" id="1.10.260.40">
    <property type="entry name" value="lambda repressor-like DNA-binding domains"/>
    <property type="match status" value="1"/>
</dbReference>
<dbReference type="Pfam" id="PF00356">
    <property type="entry name" value="LacI"/>
    <property type="match status" value="1"/>
</dbReference>
<dbReference type="Gene3D" id="3.40.50.2300">
    <property type="match status" value="2"/>
</dbReference>
<evidence type="ECO:0000313" key="6">
    <source>
        <dbReference type="Proteomes" id="UP000000374"/>
    </source>
</evidence>